<evidence type="ECO:0000256" key="1">
    <source>
        <dbReference type="ARBA" id="ARBA00005640"/>
    </source>
</evidence>
<evidence type="ECO:0000256" key="2">
    <source>
        <dbReference type="ARBA" id="ARBA00022980"/>
    </source>
</evidence>
<protein>
    <recommendedName>
        <fullName evidence="4">60S ribosomal protein L13</fullName>
    </recommendedName>
</protein>
<evidence type="ECO:0000313" key="5">
    <source>
        <dbReference type="EMBL" id="KAF8820289.1"/>
    </source>
</evidence>
<dbReference type="EMBL" id="JADAQX010000427">
    <property type="protein sequence ID" value="KAF8820289.1"/>
    <property type="molecule type" value="Genomic_DNA"/>
</dbReference>
<accession>A0ABQ7J8N5</accession>
<keyword evidence="2 4" id="KW-0689">Ribosomal protein</keyword>
<dbReference type="InterPro" id="IPR001380">
    <property type="entry name" value="Ribosomal_eL13"/>
</dbReference>
<dbReference type="HAMAP" id="MF_00499">
    <property type="entry name" value="Ribosomal_eL13"/>
    <property type="match status" value="1"/>
</dbReference>
<dbReference type="PANTHER" id="PTHR11722">
    <property type="entry name" value="60S RIBOSOMAL PROTEIN L13"/>
    <property type="match status" value="1"/>
</dbReference>
<dbReference type="Pfam" id="PF01294">
    <property type="entry name" value="Ribosomal_L13e"/>
    <property type="match status" value="1"/>
</dbReference>
<keyword evidence="3 4" id="KW-0687">Ribonucleoprotein</keyword>
<name>A0ABQ7J8N5_9APIC</name>
<keyword evidence="6" id="KW-1185">Reference proteome</keyword>
<organism evidence="5 6">
    <name type="scientific">Cardiosporidium cionae</name>
    <dbReference type="NCBI Taxonomy" id="476202"/>
    <lineage>
        <taxon>Eukaryota</taxon>
        <taxon>Sar</taxon>
        <taxon>Alveolata</taxon>
        <taxon>Apicomplexa</taxon>
        <taxon>Aconoidasida</taxon>
        <taxon>Nephromycida</taxon>
        <taxon>Cardiosporidium</taxon>
    </lineage>
</organism>
<evidence type="ECO:0000256" key="4">
    <source>
        <dbReference type="RuleBase" id="RU000572"/>
    </source>
</evidence>
<comment type="caution">
    <text evidence="5">The sequence shown here is derived from an EMBL/GenBank/DDBJ whole genome shotgun (WGS) entry which is preliminary data.</text>
</comment>
<sequence length="216" mass="25010">MNFHLLCIIHCLNKMVKHNNVVPNVHFHKWWQRYVKTWFNQPGRKASRRFARYQKAQKVSPRPLQLLRPVVRPPTQRYNIKTRLGRGFSLDELRAQGLSKKTARTIGIAVDHRRRNRSAESLRTNSLRLSTFQRKCIRFPKGTKAKKGFGGVLDDSSREELEKATQIALSSVLPLPKLSKKVEARAITEAERKFEAYATLRKAIAEAKNIGKKKKE</sequence>
<dbReference type="Gene3D" id="1.20.5.110">
    <property type="match status" value="1"/>
</dbReference>
<dbReference type="PANTHER" id="PTHR11722:SF0">
    <property type="entry name" value="LARGE RIBOSOMAL SUBUNIT PROTEIN EL13"/>
    <property type="match status" value="1"/>
</dbReference>
<dbReference type="InterPro" id="IPR018256">
    <property type="entry name" value="Ribosomal_eL13_CS"/>
</dbReference>
<comment type="similarity">
    <text evidence="1 4">Belongs to the eukaryotic ribosomal protein eL13 family.</text>
</comment>
<evidence type="ECO:0000256" key="3">
    <source>
        <dbReference type="ARBA" id="ARBA00023274"/>
    </source>
</evidence>
<reference evidence="5 6" key="1">
    <citation type="journal article" date="2020" name="bioRxiv">
        <title>Metabolic contributions of an alphaproteobacterial endosymbiont in the apicomplexan Cardiosporidium cionae.</title>
        <authorList>
            <person name="Hunter E.S."/>
            <person name="Paight C.J."/>
            <person name="Lane C.E."/>
        </authorList>
    </citation>
    <scope>NUCLEOTIDE SEQUENCE [LARGE SCALE GENOMIC DNA]</scope>
    <source>
        <strain evidence="5">ESH_2018</strain>
    </source>
</reference>
<dbReference type="PROSITE" id="PS01104">
    <property type="entry name" value="RIBOSOMAL_L13E"/>
    <property type="match status" value="1"/>
</dbReference>
<dbReference type="Proteomes" id="UP000823046">
    <property type="component" value="Unassembled WGS sequence"/>
</dbReference>
<proteinExistence type="inferred from homology"/>
<dbReference type="GO" id="GO:0005840">
    <property type="term" value="C:ribosome"/>
    <property type="evidence" value="ECO:0007669"/>
    <property type="project" value="UniProtKB-KW"/>
</dbReference>
<gene>
    <name evidence="5" type="primary">RPL13</name>
    <name evidence="5" type="ORF">IE077_003330</name>
</gene>
<evidence type="ECO:0000313" key="6">
    <source>
        <dbReference type="Proteomes" id="UP000823046"/>
    </source>
</evidence>